<feature type="region of interest" description="Disordered" evidence="1">
    <location>
        <begin position="551"/>
        <end position="610"/>
    </location>
</feature>
<evidence type="ECO:0000313" key="3">
    <source>
        <dbReference type="EMBL" id="TVY28772.1"/>
    </source>
</evidence>
<evidence type="ECO:0000259" key="2">
    <source>
        <dbReference type="Pfam" id="PF10680"/>
    </source>
</evidence>
<feature type="compositionally biased region" description="Basic and acidic residues" evidence="1">
    <location>
        <begin position="141"/>
        <end position="151"/>
    </location>
</feature>
<dbReference type="RefSeq" id="XP_031007560.1">
    <property type="nucleotide sequence ID" value="XM_031147196.1"/>
</dbReference>
<comment type="caution">
    <text evidence="3">The sequence shown here is derived from an EMBL/GenBank/DDBJ whole genome shotgun (WGS) entry which is preliminary data.</text>
</comment>
<accession>A0A8H8R543</accession>
<feature type="compositionally biased region" description="Basic and acidic residues" evidence="1">
    <location>
        <begin position="266"/>
        <end position="279"/>
    </location>
</feature>
<dbReference type="OrthoDB" id="5412288at2759"/>
<organism evidence="3 4">
    <name type="scientific">Lachnellula hyalina</name>
    <dbReference type="NCBI Taxonomy" id="1316788"/>
    <lineage>
        <taxon>Eukaryota</taxon>
        <taxon>Fungi</taxon>
        <taxon>Dikarya</taxon>
        <taxon>Ascomycota</taxon>
        <taxon>Pezizomycotina</taxon>
        <taxon>Leotiomycetes</taxon>
        <taxon>Helotiales</taxon>
        <taxon>Lachnaceae</taxon>
        <taxon>Lachnellula</taxon>
    </lineage>
</organism>
<feature type="region of interest" description="Disordered" evidence="1">
    <location>
        <begin position="141"/>
        <end position="203"/>
    </location>
</feature>
<feature type="region of interest" description="Disordered" evidence="1">
    <location>
        <begin position="68"/>
        <end position="109"/>
    </location>
</feature>
<feature type="compositionally biased region" description="Basic residues" evidence="1">
    <location>
        <begin position="292"/>
        <end position="305"/>
    </location>
</feature>
<keyword evidence="4" id="KW-1185">Reference proteome</keyword>
<feature type="compositionally biased region" description="Basic and acidic residues" evidence="1">
    <location>
        <begin position="169"/>
        <end position="190"/>
    </location>
</feature>
<evidence type="ECO:0000313" key="4">
    <source>
        <dbReference type="Proteomes" id="UP000431533"/>
    </source>
</evidence>
<name>A0A8H8R543_9HELO</name>
<feature type="region of interest" description="Disordered" evidence="1">
    <location>
        <begin position="450"/>
        <end position="486"/>
    </location>
</feature>
<feature type="compositionally biased region" description="Basic and acidic residues" evidence="1">
    <location>
        <begin position="366"/>
        <end position="380"/>
    </location>
</feature>
<dbReference type="AlphaFoldDB" id="A0A8H8R543"/>
<reference evidence="3 4" key="1">
    <citation type="submission" date="2018-05" db="EMBL/GenBank/DDBJ databases">
        <title>Genome sequencing and assembly of the regulated plant pathogen Lachnellula willkommii and related sister species for the development of diagnostic species identification markers.</title>
        <authorList>
            <person name="Giroux E."/>
            <person name="Bilodeau G."/>
        </authorList>
    </citation>
    <scope>NUCLEOTIDE SEQUENCE [LARGE SCALE GENOMIC DNA]</scope>
    <source>
        <strain evidence="3 4">CBS 185.66</strain>
    </source>
</reference>
<dbReference type="GeneID" id="41982417"/>
<feature type="region of interest" description="Disordered" evidence="1">
    <location>
        <begin position="1"/>
        <end position="27"/>
    </location>
</feature>
<feature type="region of interest" description="Disordered" evidence="1">
    <location>
        <begin position="330"/>
        <end position="382"/>
    </location>
</feature>
<feature type="compositionally biased region" description="Acidic residues" evidence="1">
    <location>
        <begin position="243"/>
        <end position="255"/>
    </location>
</feature>
<dbReference type="Proteomes" id="UP000431533">
    <property type="component" value="Unassembled WGS sequence"/>
</dbReference>
<dbReference type="Pfam" id="PF10680">
    <property type="entry name" value="RRN9"/>
    <property type="match status" value="1"/>
</dbReference>
<gene>
    <name evidence="3" type="ORF">LHYA1_G002219</name>
</gene>
<feature type="compositionally biased region" description="Acidic residues" evidence="1">
    <location>
        <begin position="458"/>
        <end position="467"/>
    </location>
</feature>
<proteinExistence type="predicted"/>
<feature type="compositionally biased region" description="Acidic residues" evidence="1">
    <location>
        <begin position="152"/>
        <end position="163"/>
    </location>
</feature>
<feature type="region of interest" description="Disordered" evidence="1">
    <location>
        <begin position="230"/>
        <end position="312"/>
    </location>
</feature>
<sequence length="610" mass="68353">MSDHSNSSDPEEPETSRPNRWPGAPSTWQSLTAQERGLAASLDTLRDRDLSVHLYNAHALKKRAALGVRQDDEDAAEPFVPPKSWTAWPLPPDTVPKEGEPIGREDSDEVYTFQRREKERASGVLEDVLFGISLKSAKERFEGREWASEEGRDVDDEDEDEDGLVAPPEEEHSGEDRGPIIKEQTPEKILLHPVVSTDDERSREVLRPTIRHTLLKLDDVLMALHHARKTCRRYSSVSAPNTGDEEESSGEENEEGLAKRPRGRPKKFENLTHRSRPELEQEANMGAEILRAKKPGRGRKPKQYPRHAGETDREYLVRIARLQKKPIPIFSSEEIGTPSSVANPPKKAPVPKLSTARKSPAPSPSARKDRIPSRDADRRAQRNLGLRDWSEVLGSAALVGFPPDVIARATQRCANLFGESMTMRTMVETPFGGSNPDTLTTYQPEAIPDFESSLSDSETSDNNEESDLEHHSFKQTRPRGNAPKKEVCYCPIRDCPRQVRGFSSMQDMRAHLMKGHRMSKEDIAEFEVPSDEEMDGAVHVDGFLGMEKRILRGRDRGQRKRRRGQSGTENREDDDEEGSTSEKSGSDQASDGQAIVREDGGNTDSDNEDP</sequence>
<evidence type="ECO:0000256" key="1">
    <source>
        <dbReference type="SAM" id="MobiDB-lite"/>
    </source>
</evidence>
<dbReference type="EMBL" id="QGMH01000026">
    <property type="protein sequence ID" value="TVY28772.1"/>
    <property type="molecule type" value="Genomic_DNA"/>
</dbReference>
<feature type="compositionally biased region" description="Polar residues" evidence="1">
    <location>
        <begin position="581"/>
        <end position="591"/>
    </location>
</feature>
<feature type="compositionally biased region" description="Basic and acidic residues" evidence="1">
    <location>
        <begin position="95"/>
        <end position="105"/>
    </location>
</feature>
<feature type="domain" description="Rrn9" evidence="2">
    <location>
        <begin position="42"/>
        <end position="100"/>
    </location>
</feature>
<dbReference type="InterPro" id="IPR019622">
    <property type="entry name" value="Rrn9_dom"/>
</dbReference>
<protein>
    <recommendedName>
        <fullName evidence="2">Rrn9 domain-containing protein</fullName>
    </recommendedName>
</protein>